<dbReference type="CDD" id="cd00090">
    <property type="entry name" value="HTH_ARSR"/>
    <property type="match status" value="1"/>
</dbReference>
<dbReference type="GO" id="GO:0003677">
    <property type="term" value="F:DNA binding"/>
    <property type="evidence" value="ECO:0007669"/>
    <property type="project" value="InterPro"/>
</dbReference>
<dbReference type="EMBL" id="AP014940">
    <property type="protein sequence ID" value="BAV98012.1"/>
    <property type="molecule type" value="Genomic_DNA"/>
</dbReference>
<dbReference type="KEGG" id="lem:LEN_2525"/>
<dbReference type="InterPro" id="IPR012318">
    <property type="entry name" value="HTH_CRP"/>
</dbReference>
<dbReference type="SUPFAM" id="SSF46785">
    <property type="entry name" value="Winged helix' DNA-binding domain"/>
    <property type="match status" value="1"/>
</dbReference>
<dbReference type="InterPro" id="IPR036388">
    <property type="entry name" value="WH-like_DNA-bd_sf"/>
</dbReference>
<dbReference type="SMART" id="SM00419">
    <property type="entry name" value="HTH_CRP"/>
    <property type="match status" value="1"/>
</dbReference>
<dbReference type="AlphaFoldDB" id="A0AAU9AIR0"/>
<feature type="domain" description="HTH crp-type" evidence="1">
    <location>
        <begin position="7"/>
        <end position="65"/>
    </location>
</feature>
<evidence type="ECO:0000259" key="1">
    <source>
        <dbReference type="SMART" id="SM00419"/>
    </source>
</evidence>
<name>A0AAU9AIR0_LYSEN</name>
<accession>A0AAU9AIR0</accession>
<dbReference type="Pfam" id="PF12802">
    <property type="entry name" value="MarR_2"/>
    <property type="match status" value="1"/>
</dbReference>
<evidence type="ECO:0000313" key="2">
    <source>
        <dbReference type="EMBL" id="BAV98012.1"/>
    </source>
</evidence>
<gene>
    <name evidence="2" type="ORF">LEN_2525</name>
</gene>
<organism evidence="2 3">
    <name type="scientific">Lysobacter enzymogenes</name>
    <dbReference type="NCBI Taxonomy" id="69"/>
    <lineage>
        <taxon>Bacteria</taxon>
        <taxon>Pseudomonadati</taxon>
        <taxon>Pseudomonadota</taxon>
        <taxon>Gammaproteobacteria</taxon>
        <taxon>Lysobacterales</taxon>
        <taxon>Lysobacteraceae</taxon>
        <taxon>Lysobacter</taxon>
    </lineage>
</organism>
<reference evidence="2 3" key="1">
    <citation type="journal article" date="2017" name="DNA Res.">
        <title>Complete genome sequence and expression profile of the commercial lytic enzyme producer Lysobacter enzymogenes M497-1.</title>
        <authorList>
            <person name="Takami H."/>
            <person name="Toyoda A."/>
            <person name="Uchiyama I."/>
            <person name="Itoh T."/>
            <person name="Takaki Y."/>
            <person name="Arai W."/>
            <person name="Nishi S."/>
            <person name="Kawai M."/>
            <person name="Shinya K."/>
            <person name="Ikeda H."/>
        </authorList>
    </citation>
    <scope>NUCLEOTIDE SEQUENCE [LARGE SCALE GENOMIC DNA]</scope>
    <source>
        <strain evidence="2 3">M497-1</strain>
    </source>
</reference>
<dbReference type="GeneID" id="83064372"/>
<evidence type="ECO:0000313" key="3">
    <source>
        <dbReference type="Proteomes" id="UP000218824"/>
    </source>
</evidence>
<dbReference type="GO" id="GO:0003700">
    <property type="term" value="F:DNA-binding transcription factor activity"/>
    <property type="evidence" value="ECO:0007669"/>
    <property type="project" value="InterPro"/>
</dbReference>
<proteinExistence type="predicted"/>
<dbReference type="InterPro" id="IPR036390">
    <property type="entry name" value="WH_DNA-bd_sf"/>
</dbReference>
<dbReference type="Gene3D" id="1.10.10.10">
    <property type="entry name" value="Winged helix-like DNA-binding domain superfamily/Winged helix DNA-binding domain"/>
    <property type="match status" value="1"/>
</dbReference>
<sequence length="206" mass="21654">MSFSKDQILGLLLRGSMTVAELGQRLGVTRNAVNVQLKQLEAEGLVRRVAPSGARGVGKPALVYEAAPGAEDRGSRAYPIALSALIATLRSQLSPQQLEAALQEAGRRMAREAGLRPSANPAADLAAAMAAADSLGASTEATAQGSTIEVVNYSCPIAGAVRADSCACKLLSAFFSEATGRPVDDRCHRQDRLICRYVIRNDDDTA</sequence>
<dbReference type="Proteomes" id="UP000218824">
    <property type="component" value="Chromosome"/>
</dbReference>
<dbReference type="RefSeq" id="WP_096378409.1">
    <property type="nucleotide sequence ID" value="NZ_AP014940.1"/>
</dbReference>
<protein>
    <submittedName>
        <fullName evidence="2">Transcriptional regulator</fullName>
    </submittedName>
</protein>
<dbReference type="InterPro" id="IPR000835">
    <property type="entry name" value="HTH_MarR-typ"/>
</dbReference>
<dbReference type="InterPro" id="IPR011991">
    <property type="entry name" value="ArsR-like_HTH"/>
</dbReference>